<reference evidence="3" key="5">
    <citation type="submission" date="2020-05" db="EMBL/GenBank/DDBJ databases">
        <authorList>
            <person name="Rincon C."/>
            <person name="Sanders R I."/>
            <person name="Robbins C."/>
            <person name="Chaturvedi A."/>
        </authorList>
    </citation>
    <scope>NUCLEOTIDE SEQUENCE</scope>
    <source>
        <strain evidence="3">CHB12</strain>
    </source>
</reference>
<evidence type="ECO:0000256" key="1">
    <source>
        <dbReference type="SAM" id="MobiDB-lite"/>
    </source>
</evidence>
<dbReference type="OrthoDB" id="5414761at2759"/>
<reference evidence="4 7" key="2">
    <citation type="submission" date="2017-09" db="EMBL/GenBank/DDBJ databases">
        <title>Extensive intraspecific genome diversity in a model arbuscular mycorrhizal fungus.</title>
        <authorList>
            <person name="Chen E.C."/>
            <person name="Morin E."/>
            <person name="Beaudet D."/>
            <person name="Noel J."/>
            <person name="Ndikumana S."/>
            <person name="Charron P."/>
            <person name="St-Onge C."/>
            <person name="Giorgi J."/>
            <person name="Grigoriev I.V."/>
            <person name="Roux C."/>
            <person name="Martin F.M."/>
            <person name="Corradi N."/>
        </authorList>
    </citation>
    <scope>NUCLEOTIDE SEQUENCE [LARGE SCALE GENOMIC DNA]</scope>
    <source>
        <strain evidence="4 7">A5</strain>
    </source>
</reference>
<evidence type="ECO:0000313" key="4">
    <source>
        <dbReference type="EMBL" id="PKC04223.1"/>
    </source>
</evidence>
<name>A0A2I1EAU3_9GLOM</name>
<evidence type="ECO:0000313" key="6">
    <source>
        <dbReference type="Proteomes" id="UP000232688"/>
    </source>
</evidence>
<dbReference type="AlphaFoldDB" id="A0A2I1EAU3"/>
<feature type="region of interest" description="Disordered" evidence="1">
    <location>
        <begin position="223"/>
        <end position="254"/>
    </location>
</feature>
<dbReference type="EMBL" id="LLXJ01001046">
    <property type="protein sequence ID" value="PKC04223.1"/>
    <property type="molecule type" value="Genomic_DNA"/>
</dbReference>
<organism evidence="4 7">
    <name type="scientific">Rhizophagus irregularis</name>
    <dbReference type="NCBI Taxonomy" id="588596"/>
    <lineage>
        <taxon>Eukaryota</taxon>
        <taxon>Fungi</taxon>
        <taxon>Fungi incertae sedis</taxon>
        <taxon>Mucoromycota</taxon>
        <taxon>Glomeromycotina</taxon>
        <taxon>Glomeromycetes</taxon>
        <taxon>Glomerales</taxon>
        <taxon>Glomeraceae</taxon>
        <taxon>Rhizophagus</taxon>
    </lineage>
</organism>
<reference evidence="5 6" key="4">
    <citation type="submission" date="2017-10" db="EMBL/GenBank/DDBJ databases">
        <title>Genome analyses suggest a sexual origin of heterokaryosis in a supposedly ancient asexual fungus.</title>
        <authorList>
            <person name="Corradi N."/>
            <person name="Sedzielewska K."/>
            <person name="Noel J."/>
            <person name="Charron P."/>
            <person name="Farinelli L."/>
            <person name="Marton T."/>
            <person name="Kruger M."/>
            <person name="Pelin A."/>
            <person name="Brachmann A."/>
            <person name="Corradi N."/>
        </authorList>
    </citation>
    <scope>NUCLEOTIDE SEQUENCE [LARGE SCALE GENOMIC DNA]</scope>
    <source>
        <strain evidence="5 6">A1</strain>
    </source>
</reference>
<feature type="compositionally biased region" description="Basic residues" evidence="1">
    <location>
        <begin position="235"/>
        <end position="254"/>
    </location>
</feature>
<accession>A0A2I1EAU3</accession>
<keyword evidence="2" id="KW-1133">Transmembrane helix</keyword>
<protein>
    <submittedName>
        <fullName evidence="4">Uncharacterized protein</fullName>
    </submittedName>
</protein>
<dbReference type="EMBL" id="CAGKOT010000020">
    <property type="protein sequence ID" value="CAB5364815.1"/>
    <property type="molecule type" value="Genomic_DNA"/>
</dbReference>
<evidence type="ECO:0000313" key="3">
    <source>
        <dbReference type="EMBL" id="CAB5364815.1"/>
    </source>
</evidence>
<keyword evidence="2" id="KW-0812">Transmembrane</keyword>
<sequence length="254" mass="29390">MSKDTKKFPMFSMLLDVDSYDVLIKDIESNNLHQEISKQLRIKYLSNSAQELDEVEGKMFGDGRLIGLMTMRRKSTIKNIYFLVDTRAPKTTICEEVLRSFNLTISDAKNPIKVTLNKRPTKVELSPSESNFNDLNLLGADFLDLYDAQLFADYGESYFTIKFKNITNEKTVTTYTANTTDINPMVFAGPIFILLVVILVYLFVRFRRKKTLPFRKLQNLPNPEKSLPLSNEQNRKRKSKNNAKKRRKIIQAKV</sequence>
<dbReference type="Proteomes" id="UP000684084">
    <property type="component" value="Unassembled WGS sequence"/>
</dbReference>
<dbReference type="Proteomes" id="UP000232688">
    <property type="component" value="Unassembled WGS sequence"/>
</dbReference>
<dbReference type="VEuPathDB" id="FungiDB:FUN_013581"/>
<dbReference type="EMBL" id="LLXH01000023">
    <property type="protein sequence ID" value="PKC75421.1"/>
    <property type="molecule type" value="Genomic_DNA"/>
</dbReference>
<gene>
    <name evidence="3" type="ORF">CHRIB12_LOCUS10159</name>
    <name evidence="5" type="ORF">RhiirA1_387326</name>
    <name evidence="4" type="ORF">RhiirA5_379558</name>
</gene>
<dbReference type="VEuPathDB" id="FungiDB:RhiirA1_387326"/>
<comment type="caution">
    <text evidence="4">The sequence shown here is derived from an EMBL/GenBank/DDBJ whole genome shotgun (WGS) entry which is preliminary data.</text>
</comment>
<reference evidence="5 6" key="3">
    <citation type="submission" date="2017-10" db="EMBL/GenBank/DDBJ databases">
        <title>Extensive intraspecific genome diversity in a model arbuscular mycorrhizal fungus.</title>
        <authorList>
            <person name="Chen E.C.H."/>
            <person name="Morin E."/>
            <person name="Baudet D."/>
            <person name="Noel J."/>
            <person name="Ndikumana S."/>
            <person name="Charron P."/>
            <person name="St-Onge C."/>
            <person name="Giorgi J."/>
            <person name="Grigoriev I.V."/>
            <person name="Roux C."/>
            <person name="Martin F.M."/>
            <person name="Corradi N."/>
        </authorList>
    </citation>
    <scope>NUCLEOTIDE SEQUENCE [LARGE SCALE GENOMIC DNA]</scope>
    <source>
        <strain evidence="5 6">A1</strain>
    </source>
</reference>
<evidence type="ECO:0000313" key="7">
    <source>
        <dbReference type="Proteomes" id="UP000232722"/>
    </source>
</evidence>
<evidence type="ECO:0000313" key="5">
    <source>
        <dbReference type="EMBL" id="PKC75421.1"/>
    </source>
</evidence>
<keyword evidence="2" id="KW-0472">Membrane</keyword>
<reference evidence="4 7" key="1">
    <citation type="submission" date="2016-04" db="EMBL/GenBank/DDBJ databases">
        <title>Genome analyses suggest a sexual origin of heterokaryosis in a supposedly ancient asexual fungus.</title>
        <authorList>
            <person name="Ropars J."/>
            <person name="Sedzielewska K."/>
            <person name="Noel J."/>
            <person name="Charron P."/>
            <person name="Farinelli L."/>
            <person name="Marton T."/>
            <person name="Kruger M."/>
            <person name="Pelin A."/>
            <person name="Brachmann A."/>
            <person name="Corradi N."/>
        </authorList>
    </citation>
    <scope>NUCLEOTIDE SEQUENCE [LARGE SCALE GENOMIC DNA]</scope>
    <source>
        <strain evidence="4 7">A5</strain>
    </source>
</reference>
<feature type="transmembrane region" description="Helical" evidence="2">
    <location>
        <begin position="185"/>
        <end position="204"/>
    </location>
</feature>
<proteinExistence type="predicted"/>
<dbReference type="VEuPathDB" id="FungiDB:RhiirFUN_019933"/>
<evidence type="ECO:0000256" key="2">
    <source>
        <dbReference type="SAM" id="Phobius"/>
    </source>
</evidence>
<dbReference type="Proteomes" id="UP000232722">
    <property type="component" value="Unassembled WGS sequence"/>
</dbReference>